<dbReference type="Proteomes" id="UP000537260">
    <property type="component" value="Unassembled WGS sequence"/>
</dbReference>
<proteinExistence type="predicted"/>
<evidence type="ECO:0000313" key="3">
    <source>
        <dbReference type="Proteomes" id="UP000537260"/>
    </source>
</evidence>
<organism evidence="2 3">
    <name type="scientific">Glaciibacter psychrotolerans</name>
    <dbReference type="NCBI Taxonomy" id="670054"/>
    <lineage>
        <taxon>Bacteria</taxon>
        <taxon>Bacillati</taxon>
        <taxon>Actinomycetota</taxon>
        <taxon>Actinomycetes</taxon>
        <taxon>Micrococcales</taxon>
        <taxon>Microbacteriaceae</taxon>
        <taxon>Glaciibacter</taxon>
    </lineage>
</organism>
<accession>A0A7Z0EG58</accession>
<dbReference type="Gene3D" id="3.90.550.10">
    <property type="entry name" value="Spore Coat Polysaccharide Biosynthesis Protein SpsA, Chain A"/>
    <property type="match status" value="1"/>
</dbReference>
<gene>
    <name evidence="2" type="ORF">HNR05_002396</name>
</gene>
<evidence type="ECO:0000259" key="1">
    <source>
        <dbReference type="Pfam" id="PF00535"/>
    </source>
</evidence>
<dbReference type="InterPro" id="IPR001173">
    <property type="entry name" value="Glyco_trans_2-like"/>
</dbReference>
<dbReference type="AlphaFoldDB" id="A0A7Z0EG58"/>
<feature type="domain" description="Glycosyltransferase 2-like" evidence="1">
    <location>
        <begin position="13"/>
        <end position="172"/>
    </location>
</feature>
<dbReference type="EMBL" id="JACCFM010000001">
    <property type="protein sequence ID" value="NYJ20605.1"/>
    <property type="molecule type" value="Genomic_DNA"/>
</dbReference>
<keyword evidence="3" id="KW-1185">Reference proteome</keyword>
<keyword evidence="2" id="KW-0808">Transferase</keyword>
<reference evidence="2 3" key="1">
    <citation type="submission" date="2020-07" db="EMBL/GenBank/DDBJ databases">
        <title>Sequencing the genomes of 1000 actinobacteria strains.</title>
        <authorList>
            <person name="Klenk H.-P."/>
        </authorList>
    </citation>
    <scope>NUCLEOTIDE SEQUENCE [LARGE SCALE GENOMIC DNA]</scope>
    <source>
        <strain evidence="2 3">LI1</strain>
    </source>
</reference>
<comment type="caution">
    <text evidence="2">The sequence shown here is derived from an EMBL/GenBank/DDBJ whole genome shotgun (WGS) entry which is preliminary data.</text>
</comment>
<dbReference type="SUPFAM" id="SSF53448">
    <property type="entry name" value="Nucleotide-diphospho-sugar transferases"/>
    <property type="match status" value="1"/>
</dbReference>
<dbReference type="InterPro" id="IPR029044">
    <property type="entry name" value="Nucleotide-diphossugar_trans"/>
</dbReference>
<evidence type="ECO:0000313" key="2">
    <source>
        <dbReference type="EMBL" id="NYJ20605.1"/>
    </source>
</evidence>
<dbReference type="CDD" id="cd00761">
    <property type="entry name" value="Glyco_tranf_GTA_type"/>
    <property type="match status" value="1"/>
</dbReference>
<dbReference type="PANTHER" id="PTHR22916">
    <property type="entry name" value="GLYCOSYLTRANSFERASE"/>
    <property type="match status" value="1"/>
</dbReference>
<dbReference type="RefSeq" id="WP_179579192.1">
    <property type="nucleotide sequence ID" value="NZ_JACCFM010000001.1"/>
</dbReference>
<protein>
    <submittedName>
        <fullName evidence="2">Glycosyltransferase involved in cell wall biosynthesis</fullName>
    </submittedName>
</protein>
<dbReference type="Pfam" id="PF00535">
    <property type="entry name" value="Glycos_transf_2"/>
    <property type="match status" value="1"/>
</dbReference>
<name>A0A7Z0EG58_9MICO</name>
<sequence>MTGTFEIDRVSLSVVVPTHEVGPWVSDCIRSILRQDVVGMEVLVVDDHSTDSTKAIVSAFAATDTRIKLVSAEQFGGAHARNQGAALAQGRYLIFADGDDIIPNGAYSALIASLERSGSDMAIGNFLKFSTKETWEPGRAWRVFDQPSVGISLREAPSLIRGRACWNKMFRRTFWESTGIEFPEVTRSNDIVPMTRALVSARSLDIIPEIVYLYRARPGNQSMTARADKASALISYLSQEAECARLLLEYGDEELQSQYYSMFLKADGWVHLTRFLQTRSGNEDPAVMEHAALIVKALLRAAPEHTRHSLTTAQVRVFTLFADGRSDVLALLNSEGQIGAGEPEATIEAFEALIIATAAVVEALPDEPNLAADALRYRMVRPLLAIAHLLDEGTLASLMHAVAQYRATWLSGERLPFFHNEREAVAICERGSTPELLVLSGVIRHAGATSTAVQANGRRLTVEIELNGVAAGSRAALRMKHRRSGAEFTSDSVELQPNSAISTLGFIVDRSQLSGKGIWDAHLLITVDFVQAEVRVLSDRRLPQIPAGKSPQFIVLPIRRVGHALVTDLRHPAAIRALYLPFKMLKKSRRDRRSRQRRLDPKISAS</sequence>
<dbReference type="GO" id="GO:0016758">
    <property type="term" value="F:hexosyltransferase activity"/>
    <property type="evidence" value="ECO:0007669"/>
    <property type="project" value="UniProtKB-ARBA"/>
</dbReference>
<dbReference type="PANTHER" id="PTHR22916:SF3">
    <property type="entry name" value="UDP-GLCNAC:BETAGAL BETA-1,3-N-ACETYLGLUCOSAMINYLTRANSFERASE-LIKE PROTEIN 1"/>
    <property type="match status" value="1"/>
</dbReference>